<protein>
    <submittedName>
        <fullName evidence="2">Alpha/beta hydrolase</fullName>
    </submittedName>
</protein>
<dbReference type="Gene3D" id="3.40.50.1820">
    <property type="entry name" value="alpha/beta hydrolase"/>
    <property type="match status" value="1"/>
</dbReference>
<evidence type="ECO:0000313" key="2">
    <source>
        <dbReference type="EMBL" id="ATQ77041.1"/>
    </source>
</evidence>
<dbReference type="SUPFAM" id="SSF53474">
    <property type="entry name" value="alpha/beta-Hydrolases"/>
    <property type="match status" value="1"/>
</dbReference>
<name>A0A2D2DPZ5_9BURK</name>
<keyword evidence="3" id="KW-1185">Reference proteome</keyword>
<keyword evidence="1" id="KW-0732">Signal</keyword>
<dbReference type="AlphaFoldDB" id="A0A2D2DPZ5"/>
<sequence length="269" mass="28558">MSSFDFPVRIAPMFALNLSAAGAFSAVLSCAAMAAGTPVRQSSLELFDHARQRAVPVELYFPPESRGCAPARPCPIAILSAGTGIGIREYGFIAKPLAARGYLVVSVDHQLPTDPAMPRAGDLTAHRRALWERNANNIRFVQEALRPSSASYVWDKPLLVGHSSGGDSSAWIETETPGFASAIITLDHRRAALPRGATPPVLSIRASDTEADAGVLPTAREQAASGALIVKFANARHNDMFDGGSEELKARILAEIEKFLQKQGGANGA</sequence>
<gene>
    <name evidence="2" type="ORF">CR152_22875</name>
</gene>
<dbReference type="InterPro" id="IPR029058">
    <property type="entry name" value="AB_hydrolase_fold"/>
</dbReference>
<feature type="chain" id="PRO_5013541307" evidence="1">
    <location>
        <begin position="35"/>
        <end position="269"/>
    </location>
</feature>
<accession>A0A2D2DPZ5</accession>
<dbReference type="EMBL" id="CP024608">
    <property type="protein sequence ID" value="ATQ77041.1"/>
    <property type="molecule type" value="Genomic_DNA"/>
</dbReference>
<evidence type="ECO:0000313" key="3">
    <source>
        <dbReference type="Proteomes" id="UP000229897"/>
    </source>
</evidence>
<keyword evidence="2" id="KW-0378">Hydrolase</keyword>
<organism evidence="2 3">
    <name type="scientific">Massilia violaceinigra</name>
    <dbReference type="NCBI Taxonomy" id="2045208"/>
    <lineage>
        <taxon>Bacteria</taxon>
        <taxon>Pseudomonadati</taxon>
        <taxon>Pseudomonadota</taxon>
        <taxon>Betaproteobacteria</taxon>
        <taxon>Burkholderiales</taxon>
        <taxon>Oxalobacteraceae</taxon>
        <taxon>Telluria group</taxon>
        <taxon>Massilia</taxon>
    </lineage>
</organism>
<feature type="signal peptide" evidence="1">
    <location>
        <begin position="1"/>
        <end position="34"/>
    </location>
</feature>
<reference evidence="2" key="1">
    <citation type="submission" date="2017-10" db="EMBL/GenBank/DDBJ databases">
        <title>Massilia psychrophilum sp. nov., a novel purple-pigmented bacterium isolated from Tianshan glacier, Xinjiang Municipality, China.</title>
        <authorList>
            <person name="Wang H."/>
        </authorList>
    </citation>
    <scope>NUCLEOTIDE SEQUENCE [LARGE SCALE GENOMIC DNA]</scope>
    <source>
        <strain evidence="2">B2</strain>
    </source>
</reference>
<dbReference type="GO" id="GO:0016787">
    <property type="term" value="F:hydrolase activity"/>
    <property type="evidence" value="ECO:0007669"/>
    <property type="project" value="UniProtKB-KW"/>
</dbReference>
<dbReference type="KEGG" id="mass:CR152_22875"/>
<evidence type="ECO:0000256" key="1">
    <source>
        <dbReference type="SAM" id="SignalP"/>
    </source>
</evidence>
<proteinExistence type="predicted"/>
<dbReference type="Proteomes" id="UP000229897">
    <property type="component" value="Chromosome"/>
</dbReference>